<reference evidence="2" key="1">
    <citation type="submission" date="2021-02" db="EMBL/GenBank/DDBJ databases">
        <authorList>
            <person name="Nowell W R."/>
        </authorList>
    </citation>
    <scope>NUCLEOTIDE SEQUENCE</scope>
</reference>
<accession>A0A818V8K6</accession>
<dbReference type="GO" id="GO:0003676">
    <property type="term" value="F:nucleic acid binding"/>
    <property type="evidence" value="ECO:0007669"/>
    <property type="project" value="InterPro"/>
</dbReference>
<dbReference type="AlphaFoldDB" id="A0A818V8K6"/>
<comment type="caution">
    <text evidence="2">The sequence shown here is derived from an EMBL/GenBank/DDBJ whole genome shotgun (WGS) entry which is preliminary data.</text>
</comment>
<dbReference type="Gene3D" id="3.30.420.10">
    <property type="entry name" value="Ribonuclease H-like superfamily/Ribonuclease H"/>
    <property type="match status" value="1"/>
</dbReference>
<dbReference type="EMBL" id="CAJNOT010001357">
    <property type="protein sequence ID" value="CAF1187169.1"/>
    <property type="molecule type" value="Genomic_DNA"/>
</dbReference>
<dbReference type="Proteomes" id="UP000663864">
    <property type="component" value="Unassembled WGS sequence"/>
</dbReference>
<proteinExistence type="predicted"/>
<organism evidence="2 3">
    <name type="scientific">Rotaria sordida</name>
    <dbReference type="NCBI Taxonomy" id="392033"/>
    <lineage>
        <taxon>Eukaryota</taxon>
        <taxon>Metazoa</taxon>
        <taxon>Spiralia</taxon>
        <taxon>Gnathifera</taxon>
        <taxon>Rotifera</taxon>
        <taxon>Eurotatoria</taxon>
        <taxon>Bdelloidea</taxon>
        <taxon>Philodinida</taxon>
        <taxon>Philodinidae</taxon>
        <taxon>Rotaria</taxon>
    </lineage>
</organism>
<evidence type="ECO:0000313" key="3">
    <source>
        <dbReference type="Proteomes" id="UP000663836"/>
    </source>
</evidence>
<protein>
    <submittedName>
        <fullName evidence="2">Uncharacterized protein</fullName>
    </submittedName>
</protein>
<dbReference type="EMBL" id="CAJOBD010000698">
    <property type="protein sequence ID" value="CAF3707581.1"/>
    <property type="molecule type" value="Genomic_DNA"/>
</dbReference>
<gene>
    <name evidence="2" type="ORF">JBS370_LOCUS9923</name>
    <name evidence="1" type="ORF">ZHD862_LOCUS22092</name>
</gene>
<evidence type="ECO:0000313" key="1">
    <source>
        <dbReference type="EMBL" id="CAF1187169.1"/>
    </source>
</evidence>
<dbReference type="InterPro" id="IPR036397">
    <property type="entry name" value="RNaseH_sf"/>
</dbReference>
<sequence length="176" mass="20639">MCAKKLRMKYGVKKNAKKWKWNRIINTDFSGKFTLDPFRNKRNDDIWAEENEPVPLSLINAPTHKFEKEIIFWGAISSFGLIPARAPINLSKWLHQQQEHSKKNKTIYLTNDLYGKFFIEEVAPAIKKEIVDSLFDERIESKIGDAKLADIWPIENVWRAIKGKLRGQQFDNESEF</sequence>
<evidence type="ECO:0000313" key="2">
    <source>
        <dbReference type="EMBL" id="CAF3707581.1"/>
    </source>
</evidence>
<name>A0A818V8K6_9BILA</name>
<dbReference type="Proteomes" id="UP000663836">
    <property type="component" value="Unassembled WGS sequence"/>
</dbReference>